<reference evidence="1 2" key="1">
    <citation type="journal article" date="2010" name="Environ. Microbiol.">
        <title>Genomic analysis of oceanic cyanobacterial myoviruses compared with T4-like myoviruses from diverse hosts and environments.</title>
        <authorList>
            <person name="Sullivan M.B."/>
            <person name="Huang K.H."/>
            <person name="Ignacio-Espinoza J.C."/>
            <person name="Berlin A.M."/>
            <person name="Kelly L."/>
            <person name="Weigele P.R."/>
            <person name="DeFrancesco A.S."/>
            <person name="Kern S.E."/>
            <person name="Thompson L.R."/>
            <person name="Young S."/>
            <person name="Yandava C."/>
            <person name="Fu R."/>
            <person name="Krastins B."/>
            <person name="Chase M."/>
            <person name="Sarracino D."/>
            <person name="Osburne M.S."/>
            <person name="Henn M.R."/>
            <person name="Chisholm S.W."/>
        </authorList>
    </citation>
    <scope>NUCLEOTIDE SEQUENCE [LARGE SCALE GENOMIC DNA]</scope>
    <source>
        <strain evidence="1">6501-1</strain>
    </source>
</reference>
<proteinExistence type="predicted"/>
<dbReference type="EMBL" id="GU071094">
    <property type="protein sequence ID" value="ADO97216.1"/>
    <property type="molecule type" value="Genomic_DNA"/>
</dbReference>
<gene>
    <name evidence="1" type="ORF">SSM1_134</name>
</gene>
<dbReference type="GeneID" id="10327494"/>
<dbReference type="Proteomes" id="UP000006523">
    <property type="component" value="Segment"/>
</dbReference>
<evidence type="ECO:0000313" key="2">
    <source>
        <dbReference type="Proteomes" id="UP000006523"/>
    </source>
</evidence>
<keyword evidence="2" id="KW-1185">Reference proteome</keyword>
<evidence type="ECO:0000313" key="1">
    <source>
        <dbReference type="EMBL" id="ADO97216.1"/>
    </source>
</evidence>
<accession>E3SIE1</accession>
<dbReference type="KEGG" id="vg:10327494"/>
<name>E3SIE1_9CAUD</name>
<protein>
    <submittedName>
        <fullName evidence="1">Uncharacterized protein</fullName>
    </submittedName>
</protein>
<sequence length="37" mass="4231">MMSALMGILELRTLRGPFLLTRHKLLLPVIQNVRVSI</sequence>
<organism evidence="1 2">
    <name type="scientific">Synechococcus phage S-SM1</name>
    <dbReference type="NCBI Taxonomy" id="444859"/>
    <lineage>
        <taxon>Viruses</taxon>
        <taxon>Duplodnaviria</taxon>
        <taxon>Heunggongvirae</taxon>
        <taxon>Uroviricota</taxon>
        <taxon>Caudoviricetes</taxon>
        <taxon>Pantevenvirales</taxon>
        <taxon>Kyanoviridae</taxon>
        <taxon>Thetisvirus</taxon>
        <taxon>Thetisvirus ssm1</taxon>
    </lineage>
</organism>
<dbReference type="RefSeq" id="YP_004323025.1">
    <property type="nucleotide sequence ID" value="NC_015282.1"/>
</dbReference>